<gene>
    <name evidence="1" type="ORF">DCG65_04215</name>
    <name evidence="2" type="ORF">DD728_03405</name>
</gene>
<protein>
    <submittedName>
        <fullName evidence="2">Transketolase</fullName>
    </submittedName>
</protein>
<dbReference type="SUPFAM" id="SSF52518">
    <property type="entry name" value="Thiamin diphosphate-binding fold (THDP-binding)"/>
    <property type="match status" value="1"/>
</dbReference>
<dbReference type="EMBL" id="DMBR01000123">
    <property type="protein sequence ID" value="HAE93740.1"/>
    <property type="molecule type" value="Genomic_DNA"/>
</dbReference>
<feature type="non-terminal residue" evidence="2">
    <location>
        <position position="149"/>
    </location>
</feature>
<dbReference type="EMBL" id="DOGS01000070">
    <property type="protein sequence ID" value="HBQ47925.1"/>
    <property type="molecule type" value="Genomic_DNA"/>
</dbReference>
<evidence type="ECO:0000313" key="3">
    <source>
        <dbReference type="Proteomes" id="UP000259173"/>
    </source>
</evidence>
<reference evidence="3 4" key="1">
    <citation type="journal article" date="2018" name="Nat. Biotechnol.">
        <title>A standardized bacterial taxonomy based on genome phylogeny substantially revises the tree of life.</title>
        <authorList>
            <person name="Parks D.H."/>
            <person name="Chuvochina M."/>
            <person name="Waite D.W."/>
            <person name="Rinke C."/>
            <person name="Skarshewski A."/>
            <person name="Chaumeil P.A."/>
            <person name="Hugenholtz P."/>
        </authorList>
    </citation>
    <scope>NUCLEOTIDE SEQUENCE [LARGE SCALE GENOMIC DNA]</scope>
    <source>
        <strain evidence="2">UBA10378</strain>
        <strain evidence="1">UBA8557</strain>
    </source>
</reference>
<comment type="caution">
    <text evidence="2">The sequence shown here is derived from an EMBL/GenBank/DDBJ whole genome shotgun (WGS) entry which is preliminary data.</text>
</comment>
<dbReference type="AlphaFoldDB" id="A0A356W4H6"/>
<dbReference type="PANTHER" id="PTHR43825">
    <property type="entry name" value="PYRUVATE DEHYDROGENASE E1 COMPONENT"/>
    <property type="match status" value="1"/>
</dbReference>
<dbReference type="Proteomes" id="UP000263957">
    <property type="component" value="Unassembled WGS sequence"/>
</dbReference>
<evidence type="ECO:0000313" key="2">
    <source>
        <dbReference type="EMBL" id="HBQ47925.1"/>
    </source>
</evidence>
<organism evidence="2 4">
    <name type="scientific">Hyphomonas atlantica</name>
    <dbReference type="NCBI Taxonomy" id="1280948"/>
    <lineage>
        <taxon>Bacteria</taxon>
        <taxon>Pseudomonadati</taxon>
        <taxon>Pseudomonadota</taxon>
        <taxon>Alphaproteobacteria</taxon>
        <taxon>Hyphomonadales</taxon>
        <taxon>Hyphomonadaceae</taxon>
        <taxon>Hyphomonas</taxon>
    </lineage>
</organism>
<dbReference type="InterPro" id="IPR051157">
    <property type="entry name" value="PDH/Transketolase"/>
</dbReference>
<dbReference type="Gene3D" id="3.40.50.970">
    <property type="match status" value="1"/>
</dbReference>
<name>A0A356W4H6_9PROT</name>
<dbReference type="Proteomes" id="UP000259173">
    <property type="component" value="Unassembled WGS sequence"/>
</dbReference>
<evidence type="ECO:0000313" key="4">
    <source>
        <dbReference type="Proteomes" id="UP000263957"/>
    </source>
</evidence>
<dbReference type="PANTHER" id="PTHR43825:SF4">
    <property type="entry name" value="PYRUVATE DEHYDROGENASE E1 COMPONENT"/>
    <property type="match status" value="1"/>
</dbReference>
<evidence type="ECO:0000313" key="1">
    <source>
        <dbReference type="EMBL" id="HAE93740.1"/>
    </source>
</evidence>
<sequence length="149" mass="16611">MTNFDALKSMEQRLLWLSSWIVHNANHLRPKEDGDVKVGGHQASCASMVSIMTALYFHTLRPEDRVAVKPHASPVFHAMQYMMGNQTREKLENFRGYGGAQSYPSRTKDVDDVDFSTGSVGLGVAITAFASLMQDYLEAKNWAGDRKLG</sequence>
<dbReference type="InterPro" id="IPR029061">
    <property type="entry name" value="THDP-binding"/>
</dbReference>
<proteinExistence type="predicted"/>
<accession>A0A356W4H6</accession>